<dbReference type="PANTHER" id="PTHR43240:SF5">
    <property type="entry name" value="1,4-DIHYDROXY-2-NAPHTHOYL-COA THIOESTERASE 1"/>
    <property type="match status" value="1"/>
</dbReference>
<evidence type="ECO:0000256" key="1">
    <source>
        <dbReference type="ARBA" id="ARBA00008324"/>
    </source>
</evidence>
<dbReference type="AlphaFoldDB" id="A0A6I8MBX4"/>
<evidence type="ECO:0000313" key="4">
    <source>
        <dbReference type="EMBL" id="VZH85212.1"/>
    </source>
</evidence>
<proteinExistence type="inferred from homology"/>
<reference evidence="4 5" key="1">
    <citation type="submission" date="2019-11" db="EMBL/GenBank/DDBJ databases">
        <authorList>
            <person name="Brisse S."/>
        </authorList>
    </citation>
    <scope>NUCLEOTIDE SEQUENCE [LARGE SCALE GENOMIC DNA]</scope>
    <source>
        <strain evidence="4">FRC0190</strain>
    </source>
</reference>
<dbReference type="GO" id="GO:0061522">
    <property type="term" value="F:1,4-dihydroxy-2-naphthoyl-CoA thioesterase activity"/>
    <property type="evidence" value="ECO:0007669"/>
    <property type="project" value="TreeGrafter"/>
</dbReference>
<name>A0A6I8MBX4_9CORY</name>
<dbReference type="PANTHER" id="PTHR43240">
    <property type="entry name" value="1,4-DIHYDROXY-2-NAPHTHOYL-COA THIOESTERASE 1"/>
    <property type="match status" value="1"/>
</dbReference>
<sequence>MSNNDDIMELLKSANVEGLSIEQLEEFNEKLEGFSKTLGLRFTQINSEGVHAELPVVAEHLQVSGVVNGGVYSALAETAGSIASVVAADEAMAVGVHCATDFLGMVHVGVIDVSAEIIHRGRTTHVVAVDMHHRGKLVARATLRTLLVAPQPEKPQKDKKV</sequence>
<dbReference type="Gene3D" id="3.10.129.10">
    <property type="entry name" value="Hotdog Thioesterase"/>
    <property type="match status" value="1"/>
</dbReference>
<dbReference type="SUPFAM" id="SSF54637">
    <property type="entry name" value="Thioesterase/thiol ester dehydrase-isomerase"/>
    <property type="match status" value="1"/>
</dbReference>
<dbReference type="InterPro" id="IPR006683">
    <property type="entry name" value="Thioestr_dom"/>
</dbReference>
<dbReference type="InterPro" id="IPR029069">
    <property type="entry name" value="HotDog_dom_sf"/>
</dbReference>
<gene>
    <name evidence="4" type="ORF">FRC0190_01191</name>
</gene>
<protein>
    <submittedName>
        <fullName evidence="4">PaaI family thioesterase</fullName>
    </submittedName>
</protein>
<accession>A0A6I8MBX4</accession>
<dbReference type="GO" id="GO:0005829">
    <property type="term" value="C:cytosol"/>
    <property type="evidence" value="ECO:0007669"/>
    <property type="project" value="TreeGrafter"/>
</dbReference>
<feature type="domain" description="Thioesterase" evidence="3">
    <location>
        <begin position="65"/>
        <end position="135"/>
    </location>
</feature>
<dbReference type="CDD" id="cd03443">
    <property type="entry name" value="PaaI_thioesterase"/>
    <property type="match status" value="1"/>
</dbReference>
<dbReference type="Pfam" id="PF03061">
    <property type="entry name" value="4HBT"/>
    <property type="match status" value="1"/>
</dbReference>
<dbReference type="InterPro" id="IPR003736">
    <property type="entry name" value="PAAI_dom"/>
</dbReference>
<evidence type="ECO:0000313" key="5">
    <source>
        <dbReference type="Proteomes" id="UP000423525"/>
    </source>
</evidence>
<keyword evidence="2" id="KW-0378">Hydrolase</keyword>
<dbReference type="RefSeq" id="WP_166443149.1">
    <property type="nucleotide sequence ID" value="NZ_CP168248.1"/>
</dbReference>
<comment type="similarity">
    <text evidence="1">Belongs to the thioesterase PaaI family.</text>
</comment>
<dbReference type="Proteomes" id="UP000423525">
    <property type="component" value="Chromosome"/>
</dbReference>
<evidence type="ECO:0000256" key="2">
    <source>
        <dbReference type="ARBA" id="ARBA00022801"/>
    </source>
</evidence>
<organism evidence="4 5">
    <name type="scientific">Corynebacterium rouxii</name>
    <dbReference type="NCBI Taxonomy" id="2719119"/>
    <lineage>
        <taxon>Bacteria</taxon>
        <taxon>Bacillati</taxon>
        <taxon>Actinomycetota</taxon>
        <taxon>Actinomycetes</taxon>
        <taxon>Mycobacteriales</taxon>
        <taxon>Corynebacteriaceae</taxon>
        <taxon>Corynebacterium</taxon>
    </lineage>
</organism>
<dbReference type="NCBIfam" id="TIGR00369">
    <property type="entry name" value="unchar_dom_1"/>
    <property type="match status" value="1"/>
</dbReference>
<dbReference type="KEGG" id="crf:FRC0190_01191"/>
<evidence type="ECO:0000259" key="3">
    <source>
        <dbReference type="Pfam" id="PF03061"/>
    </source>
</evidence>
<dbReference type="EMBL" id="LR738855">
    <property type="protein sequence ID" value="VZH85212.1"/>
    <property type="molecule type" value="Genomic_DNA"/>
</dbReference>